<dbReference type="HOGENOM" id="CLU_033831_0_0_1"/>
<dbReference type="GO" id="GO:0032259">
    <property type="term" value="P:methylation"/>
    <property type="evidence" value="ECO:0007669"/>
    <property type="project" value="UniProtKB-KW"/>
</dbReference>
<evidence type="ECO:0000256" key="2">
    <source>
        <dbReference type="ARBA" id="ARBA00022603"/>
    </source>
</evidence>
<keyword evidence="1 6" id="KW-0963">Cytoplasm</keyword>
<dbReference type="STRING" id="294746.A5DJG2"/>
<dbReference type="InterPro" id="IPR026480">
    <property type="entry name" value="RMT2_dom"/>
</dbReference>
<dbReference type="AlphaFoldDB" id="A5DJG2"/>
<protein>
    <recommendedName>
        <fullName evidence="6">Arginine N-methyltransferase 2</fullName>
        <ecNumber evidence="6">2.1.1.-</ecNumber>
    </recommendedName>
</protein>
<evidence type="ECO:0000259" key="8">
    <source>
        <dbReference type="PROSITE" id="PS51559"/>
    </source>
</evidence>
<dbReference type="KEGG" id="pgu:PGUG_03413"/>
<organism evidence="9 10">
    <name type="scientific">Meyerozyma guilliermondii (strain ATCC 6260 / CBS 566 / DSM 6381 / JCM 1539 / NBRC 10279 / NRRL Y-324)</name>
    <name type="common">Yeast</name>
    <name type="synonym">Candida guilliermondii</name>
    <dbReference type="NCBI Taxonomy" id="294746"/>
    <lineage>
        <taxon>Eukaryota</taxon>
        <taxon>Fungi</taxon>
        <taxon>Dikarya</taxon>
        <taxon>Ascomycota</taxon>
        <taxon>Saccharomycotina</taxon>
        <taxon>Pichiomycetes</taxon>
        <taxon>Debaryomycetaceae</taxon>
        <taxon>Meyerozyma</taxon>
    </lineage>
</organism>
<dbReference type="CDD" id="cd02440">
    <property type="entry name" value="AdoMet_MTases"/>
    <property type="match status" value="1"/>
</dbReference>
<dbReference type="PANTHER" id="PTHR32379:SF1">
    <property type="entry name" value="GUANIDINOACETATE N-METHYLTRANSFERASE"/>
    <property type="match status" value="1"/>
</dbReference>
<evidence type="ECO:0000256" key="1">
    <source>
        <dbReference type="ARBA" id="ARBA00022490"/>
    </source>
</evidence>
<dbReference type="PIRSF" id="PIRSF038148">
    <property type="entry name" value="Arginine_N-mtfrase-2"/>
    <property type="match status" value="1"/>
</dbReference>
<dbReference type="SUPFAM" id="SSF53335">
    <property type="entry name" value="S-adenosyl-L-methionine-dependent methyltransferases"/>
    <property type="match status" value="1"/>
</dbReference>
<evidence type="ECO:0000313" key="10">
    <source>
        <dbReference type="Proteomes" id="UP000001997"/>
    </source>
</evidence>
<evidence type="ECO:0000256" key="4">
    <source>
        <dbReference type="ARBA" id="ARBA00022691"/>
    </source>
</evidence>
<evidence type="ECO:0000256" key="3">
    <source>
        <dbReference type="ARBA" id="ARBA00022679"/>
    </source>
</evidence>
<evidence type="ECO:0000256" key="6">
    <source>
        <dbReference type="PIRNR" id="PIRNR038148"/>
    </source>
</evidence>
<evidence type="ECO:0000313" key="9">
    <source>
        <dbReference type="EMBL" id="EDK39315.2"/>
    </source>
</evidence>
<dbReference type="VEuPathDB" id="FungiDB:PGUG_03413"/>
<dbReference type="InParanoid" id="A5DJG2"/>
<dbReference type="InterPro" id="IPR017408">
    <property type="entry name" value="Arginine_N-MeTrfase_2"/>
</dbReference>
<evidence type="ECO:0000256" key="7">
    <source>
        <dbReference type="SAM" id="MobiDB-lite"/>
    </source>
</evidence>
<proteinExistence type="inferred from homology"/>
<dbReference type="InterPro" id="IPR029063">
    <property type="entry name" value="SAM-dependent_MTases_sf"/>
</dbReference>
<dbReference type="EMBL" id="CH408158">
    <property type="protein sequence ID" value="EDK39315.2"/>
    <property type="molecule type" value="Genomic_DNA"/>
</dbReference>
<keyword evidence="5 6" id="KW-0539">Nucleus</keyword>
<feature type="domain" description="RMT2" evidence="8">
    <location>
        <begin position="220"/>
        <end position="451"/>
    </location>
</feature>
<comment type="subunit">
    <text evidence="6">Monomer.</text>
</comment>
<keyword evidence="2 6" id="KW-0489">Methyltransferase</keyword>
<dbReference type="EC" id="2.1.1.-" evidence="6"/>
<dbReference type="Proteomes" id="UP000001997">
    <property type="component" value="Unassembled WGS sequence"/>
</dbReference>
<keyword evidence="10" id="KW-1185">Reference proteome</keyword>
<dbReference type="Gene3D" id="3.40.50.150">
    <property type="entry name" value="Vaccinia Virus protein VP39"/>
    <property type="match status" value="1"/>
</dbReference>
<dbReference type="PROSITE" id="PS51559">
    <property type="entry name" value="SAM_RMT2"/>
    <property type="match status" value="1"/>
</dbReference>
<feature type="region of interest" description="Disordered" evidence="7">
    <location>
        <begin position="181"/>
        <end position="225"/>
    </location>
</feature>
<name>A5DJG2_PICGU</name>
<dbReference type="OrthoDB" id="19014at2759"/>
<dbReference type="FunCoup" id="A5DJG2">
    <property type="interactions" value="407"/>
</dbReference>
<dbReference type="GO" id="GO:0019702">
    <property type="term" value="F:protein arginine N5-methyltransferase activity"/>
    <property type="evidence" value="ECO:0007669"/>
    <property type="project" value="EnsemblFungi"/>
</dbReference>
<dbReference type="InterPro" id="IPR051038">
    <property type="entry name" value="RMT2/GAMT_Mtase"/>
</dbReference>
<dbReference type="GO" id="GO:0005634">
    <property type="term" value="C:nucleus"/>
    <property type="evidence" value="ECO:0007669"/>
    <property type="project" value="UniProtKB-SubCell"/>
</dbReference>
<dbReference type="OMA" id="YWVVDNY"/>
<feature type="compositionally biased region" description="Acidic residues" evidence="7">
    <location>
        <begin position="181"/>
        <end position="202"/>
    </location>
</feature>
<dbReference type="RefSeq" id="XP_001484032.2">
    <property type="nucleotide sequence ID" value="XM_001483982.1"/>
</dbReference>
<reference evidence="9 10" key="1">
    <citation type="journal article" date="2009" name="Nature">
        <title>Evolution of pathogenicity and sexual reproduction in eight Candida genomes.</title>
        <authorList>
            <person name="Butler G."/>
            <person name="Rasmussen M.D."/>
            <person name="Lin M.F."/>
            <person name="Santos M.A."/>
            <person name="Sakthikumar S."/>
            <person name="Munro C.A."/>
            <person name="Rheinbay E."/>
            <person name="Grabherr M."/>
            <person name="Forche A."/>
            <person name="Reedy J.L."/>
            <person name="Agrafioti I."/>
            <person name="Arnaud M.B."/>
            <person name="Bates S."/>
            <person name="Brown A.J."/>
            <person name="Brunke S."/>
            <person name="Costanzo M.C."/>
            <person name="Fitzpatrick D.A."/>
            <person name="de Groot P.W."/>
            <person name="Harris D."/>
            <person name="Hoyer L.L."/>
            <person name="Hube B."/>
            <person name="Klis F.M."/>
            <person name="Kodira C."/>
            <person name="Lennard N."/>
            <person name="Logue M.E."/>
            <person name="Martin R."/>
            <person name="Neiman A.M."/>
            <person name="Nikolaou E."/>
            <person name="Quail M.A."/>
            <person name="Quinn J."/>
            <person name="Santos M.C."/>
            <person name="Schmitzberger F.F."/>
            <person name="Sherlock G."/>
            <person name="Shah P."/>
            <person name="Silverstein K.A."/>
            <person name="Skrzypek M.S."/>
            <person name="Soll D."/>
            <person name="Staggs R."/>
            <person name="Stansfield I."/>
            <person name="Stumpf M.P."/>
            <person name="Sudbery P.E."/>
            <person name="Srikantha T."/>
            <person name="Zeng Q."/>
            <person name="Berman J."/>
            <person name="Berriman M."/>
            <person name="Heitman J."/>
            <person name="Gow N.A."/>
            <person name="Lorenz M.C."/>
            <person name="Birren B.W."/>
            <person name="Kellis M."/>
            <person name="Cuomo C.A."/>
        </authorList>
    </citation>
    <scope>NUCLEOTIDE SEQUENCE [LARGE SCALE GENOMIC DNA]</scope>
    <source>
        <strain evidence="10">ATCC 6260 / CBS 566 / DSM 6381 / JCM 1539 / NBRC 10279 / NRRL Y-324</strain>
    </source>
</reference>
<comment type="subcellular location">
    <subcellularLocation>
        <location evidence="6">Cytoplasm</location>
    </subcellularLocation>
    <subcellularLocation>
        <location evidence="6">Nucleus</location>
    </subcellularLocation>
</comment>
<dbReference type="GeneID" id="5126048"/>
<evidence type="ECO:0000256" key="5">
    <source>
        <dbReference type="ARBA" id="ARBA00023242"/>
    </source>
</evidence>
<accession>A5DJG2</accession>
<keyword evidence="3 6" id="KW-0808">Transferase</keyword>
<dbReference type="FunFam" id="3.40.50.150:FF:000310">
    <property type="entry name" value="Arginine N-methyltransferase 2"/>
    <property type="match status" value="1"/>
</dbReference>
<dbReference type="PANTHER" id="PTHR32379">
    <property type="entry name" value="GUANIDINOACETATE N-METHYLTRANSFERASE"/>
    <property type="match status" value="1"/>
</dbReference>
<dbReference type="GO" id="GO:0005737">
    <property type="term" value="C:cytoplasm"/>
    <property type="evidence" value="ECO:0007669"/>
    <property type="project" value="UniProtKB-SubCell"/>
</dbReference>
<dbReference type="eggNOG" id="KOG1709">
    <property type="taxonomic scope" value="Eukaryota"/>
</dbReference>
<comment type="function">
    <text evidence="6">S-adenosyl-L-methionine-dependent protein-arginine N-methyltransferase that methylates the delta-nitrogen atom of arginine residues to form N5-methylarginine (type IV) in target proteins. Monomethylates ribosomal protein L12.</text>
</comment>
<comment type="similarity">
    <text evidence="6">Belongs to the class I-like SAM-binding methyltransferase superfamily. RMT2 methyltransferase family.</text>
</comment>
<gene>
    <name evidence="9" type="ORF">PGUG_03413</name>
</gene>
<sequence length="451" mass="50409">MILHPRALPYTTKVISSRKHLGYPMSAMHELCRFPARPVTQDSLEALRAFLRAGVPATYTVEEAKKVEAEDENGGAAPSPEVEVAGDTTPLHVICAHVPNDLAKEELEVVSQMVSTLFEFGAGWSLVDPNGHTPGCILNNRGLSDTQLYQQIVDAGVRAELLLRKINDGGVEFLEEIDEIEDENEDENEQNENENEQNEVEDQNEKKVEASTASNSPEDPAGDQKTYLETPLEYAGDSLITKSQKDGVMMSWETELMRLGCESLFSSAEEEPVILNIGFGMGIIDTMIQNKNPHKHYICEAHPDVLKKLRQDGWYDKPNVVVLEGRWQEKLSELLSSGGVYFDGVYYDTFSEHYEDMLELFDFVVGLLKPGGTFSFFNGLGADRKVVYDVYKALVPIDLGDYGLACTFSNVPVPKSTLTKEKGGTSVWDDVKRSYWSCPIYYHPVIRFINT</sequence>
<keyword evidence="4" id="KW-0949">S-adenosyl-L-methionine</keyword>